<dbReference type="RefSeq" id="WP_184116951.1">
    <property type="nucleotide sequence ID" value="NZ_JACHNY010000013.1"/>
</dbReference>
<evidence type="ECO:0000259" key="2">
    <source>
        <dbReference type="Pfam" id="PF09832"/>
    </source>
</evidence>
<reference evidence="3 4" key="1">
    <citation type="submission" date="2020-08" db="EMBL/GenBank/DDBJ databases">
        <title>Genomic Encyclopedia of Type Strains, Phase IV (KMG-IV): sequencing the most valuable type-strain genomes for metagenomic binning, comparative biology and taxonomic classification.</title>
        <authorList>
            <person name="Goeker M."/>
        </authorList>
    </citation>
    <scope>NUCLEOTIDE SEQUENCE [LARGE SCALE GENOMIC DNA]</scope>
    <source>
        <strain evidence="3 4">DSM 15867</strain>
    </source>
</reference>
<dbReference type="InterPro" id="IPR018637">
    <property type="entry name" value="DUF2059"/>
</dbReference>
<evidence type="ECO:0000313" key="4">
    <source>
        <dbReference type="Proteomes" id="UP000574769"/>
    </source>
</evidence>
<feature type="domain" description="DUF2059" evidence="2">
    <location>
        <begin position="133"/>
        <end position="185"/>
    </location>
</feature>
<evidence type="ECO:0000256" key="1">
    <source>
        <dbReference type="SAM" id="SignalP"/>
    </source>
</evidence>
<gene>
    <name evidence="3" type="ORF">GGQ96_003868</name>
</gene>
<comment type="caution">
    <text evidence="3">The sequence shown here is derived from an EMBL/GenBank/DDBJ whole genome shotgun (WGS) entry which is preliminary data.</text>
</comment>
<keyword evidence="1" id="KW-0732">Signal</keyword>
<evidence type="ECO:0000313" key="3">
    <source>
        <dbReference type="EMBL" id="MBB4619709.1"/>
    </source>
</evidence>
<proteinExistence type="predicted"/>
<feature type="signal peptide" evidence="1">
    <location>
        <begin position="1"/>
        <end position="20"/>
    </location>
</feature>
<dbReference type="AlphaFoldDB" id="A0A7W7AP67"/>
<keyword evidence="4" id="KW-1185">Reference proteome</keyword>
<name>A0A7W7AP67_9SPHN</name>
<dbReference type="Proteomes" id="UP000574769">
    <property type="component" value="Unassembled WGS sequence"/>
</dbReference>
<organism evidence="3 4">
    <name type="scientific">Sphingomonas abaci</name>
    <dbReference type="NCBI Taxonomy" id="237611"/>
    <lineage>
        <taxon>Bacteria</taxon>
        <taxon>Pseudomonadati</taxon>
        <taxon>Pseudomonadota</taxon>
        <taxon>Alphaproteobacteria</taxon>
        <taxon>Sphingomonadales</taxon>
        <taxon>Sphingomonadaceae</taxon>
        <taxon>Sphingomonas</taxon>
    </lineage>
</organism>
<protein>
    <recommendedName>
        <fullName evidence="2">DUF2059 domain-containing protein</fullName>
    </recommendedName>
</protein>
<feature type="chain" id="PRO_5030986833" description="DUF2059 domain-containing protein" evidence="1">
    <location>
        <begin position="21"/>
        <end position="217"/>
    </location>
</feature>
<dbReference type="EMBL" id="JACHNY010000013">
    <property type="protein sequence ID" value="MBB4619709.1"/>
    <property type="molecule type" value="Genomic_DNA"/>
</dbReference>
<sequence length="217" mass="23629">MRAAIAAIGLIALPPVAAEAQTPATTGTVLPPVDSARVAAAKPVIDQIWPLGTYARLMHATMDQAVNGMLAGMYDMTPAQLGVDAKANPAVAQQSLRQRAREQDPAFDERMRITMRVMTDGIADLMTQVEPEVRQAMAQAYARRFTVTQLDDLHRFFDTPTGRTYASESMMLMASPEMMKAMQAFVPKMIQAMPAIMAKVQDATKHLPPVKKKGASQ</sequence>
<dbReference type="Pfam" id="PF09832">
    <property type="entry name" value="DUF2059"/>
    <property type="match status" value="1"/>
</dbReference>
<accession>A0A7W7AP67</accession>